<dbReference type="PANTHER" id="PTHR42743:SF11">
    <property type="entry name" value="AMINODEOXYCHORISMATE LYASE"/>
    <property type="match status" value="1"/>
</dbReference>
<evidence type="ECO:0000256" key="12">
    <source>
        <dbReference type="ARBA" id="ARBA00022898"/>
    </source>
</evidence>
<dbReference type="InterPro" id="IPR018300">
    <property type="entry name" value="Aminotrans_IV_CS"/>
</dbReference>
<evidence type="ECO:0000256" key="7">
    <source>
        <dbReference type="ARBA" id="ARBA00013053"/>
    </source>
</evidence>
<dbReference type="Proteomes" id="UP000614811">
    <property type="component" value="Unassembled WGS sequence"/>
</dbReference>
<evidence type="ECO:0000313" key="20">
    <source>
        <dbReference type="EMBL" id="GHA03335.1"/>
    </source>
</evidence>
<protein>
    <recommendedName>
        <fullName evidence="8 19">Branched-chain-amino-acid aminotransferase</fullName>
        <shortName evidence="19">BCAT</shortName>
        <ecNumber evidence="7 19">2.6.1.42</ecNumber>
    </recommendedName>
</protein>
<dbReference type="InterPro" id="IPR001544">
    <property type="entry name" value="Aminotrans_IV"/>
</dbReference>
<proteinExistence type="inferred from homology"/>
<keyword evidence="12 18" id="KW-0663">Pyridoxal phosphate</keyword>
<evidence type="ECO:0000256" key="14">
    <source>
        <dbReference type="ARBA" id="ARBA00048212"/>
    </source>
</evidence>
<evidence type="ECO:0000256" key="18">
    <source>
        <dbReference type="RuleBase" id="RU004516"/>
    </source>
</evidence>
<comment type="cofactor">
    <cofactor evidence="1 18">
        <name>pyridoxal 5'-phosphate</name>
        <dbReference type="ChEBI" id="CHEBI:597326"/>
    </cofactor>
</comment>
<reference evidence="20" key="2">
    <citation type="submission" date="2020-09" db="EMBL/GenBank/DDBJ databases">
        <authorList>
            <person name="Sun Q."/>
            <person name="Kim S."/>
        </authorList>
    </citation>
    <scope>NUCLEOTIDE SEQUENCE</scope>
    <source>
        <strain evidence="20">KCTC 12711</strain>
    </source>
</reference>
<keyword evidence="13 19" id="KW-0100">Branched-chain amino acid biosynthesis</keyword>
<comment type="similarity">
    <text evidence="6 17">Belongs to the class-IV pyridoxal-phosphate-dependent aminotransferase family.</text>
</comment>
<comment type="pathway">
    <text evidence="3 19">Amino-acid biosynthesis; L-isoleucine biosynthesis; L-isoleucine from 2-oxobutanoate: step 4/4.</text>
</comment>
<dbReference type="EMBL" id="BMXA01000002">
    <property type="protein sequence ID" value="GHA03335.1"/>
    <property type="molecule type" value="Genomic_DNA"/>
</dbReference>
<dbReference type="InterPro" id="IPR043131">
    <property type="entry name" value="BCAT-like_N"/>
</dbReference>
<comment type="catalytic activity">
    <reaction evidence="15 19">
        <text>L-isoleucine + 2-oxoglutarate = (S)-3-methyl-2-oxopentanoate + L-glutamate</text>
        <dbReference type="Rhea" id="RHEA:24801"/>
        <dbReference type="ChEBI" id="CHEBI:16810"/>
        <dbReference type="ChEBI" id="CHEBI:29985"/>
        <dbReference type="ChEBI" id="CHEBI:35146"/>
        <dbReference type="ChEBI" id="CHEBI:58045"/>
        <dbReference type="EC" id="2.6.1.42"/>
    </reaction>
</comment>
<dbReference type="PANTHER" id="PTHR42743">
    <property type="entry name" value="AMINO-ACID AMINOTRANSFERASE"/>
    <property type="match status" value="1"/>
</dbReference>
<dbReference type="Gene3D" id="3.20.10.10">
    <property type="entry name" value="D-amino Acid Aminotransferase, subunit A, domain 2"/>
    <property type="match status" value="1"/>
</dbReference>
<dbReference type="CDD" id="cd01557">
    <property type="entry name" value="BCAT_beta_family"/>
    <property type="match status" value="1"/>
</dbReference>
<evidence type="ECO:0000256" key="2">
    <source>
        <dbReference type="ARBA" id="ARBA00003109"/>
    </source>
</evidence>
<dbReference type="SUPFAM" id="SSF56752">
    <property type="entry name" value="D-aminoacid aminotransferase-like PLP-dependent enzymes"/>
    <property type="match status" value="1"/>
</dbReference>
<comment type="pathway">
    <text evidence="5 19">Amino-acid biosynthesis; L-leucine biosynthesis; L-leucine from 3-methyl-2-oxobutanoate: step 4/4.</text>
</comment>
<dbReference type="GO" id="GO:0006532">
    <property type="term" value="P:aspartate biosynthetic process"/>
    <property type="evidence" value="ECO:0007669"/>
    <property type="project" value="TreeGrafter"/>
</dbReference>
<dbReference type="RefSeq" id="WP_189398990.1">
    <property type="nucleotide sequence ID" value="NZ_BMXA01000002.1"/>
</dbReference>
<evidence type="ECO:0000256" key="15">
    <source>
        <dbReference type="ARBA" id="ARBA00048798"/>
    </source>
</evidence>
<dbReference type="Gene3D" id="3.30.470.10">
    <property type="match status" value="1"/>
</dbReference>
<comment type="catalytic activity">
    <reaction evidence="14 19">
        <text>L-valine + 2-oxoglutarate = 3-methyl-2-oxobutanoate + L-glutamate</text>
        <dbReference type="Rhea" id="RHEA:24813"/>
        <dbReference type="ChEBI" id="CHEBI:11851"/>
        <dbReference type="ChEBI" id="CHEBI:16810"/>
        <dbReference type="ChEBI" id="CHEBI:29985"/>
        <dbReference type="ChEBI" id="CHEBI:57762"/>
        <dbReference type="EC" id="2.6.1.42"/>
    </reaction>
</comment>
<evidence type="ECO:0000256" key="5">
    <source>
        <dbReference type="ARBA" id="ARBA00005072"/>
    </source>
</evidence>
<evidence type="ECO:0000313" key="21">
    <source>
        <dbReference type="Proteomes" id="UP000614811"/>
    </source>
</evidence>
<dbReference type="GO" id="GO:0009099">
    <property type="term" value="P:L-valine biosynthetic process"/>
    <property type="evidence" value="ECO:0007669"/>
    <property type="project" value="TreeGrafter"/>
</dbReference>
<organism evidence="20 21">
    <name type="scientific">Arenicella chitinivorans</name>
    <dbReference type="NCBI Taxonomy" id="1329800"/>
    <lineage>
        <taxon>Bacteria</taxon>
        <taxon>Pseudomonadati</taxon>
        <taxon>Pseudomonadota</taxon>
        <taxon>Gammaproteobacteria</taxon>
        <taxon>Arenicellales</taxon>
        <taxon>Arenicellaceae</taxon>
        <taxon>Arenicella</taxon>
    </lineage>
</organism>
<keyword evidence="21" id="KW-1185">Reference proteome</keyword>
<name>A0A918RPD5_9GAMM</name>
<evidence type="ECO:0000256" key="17">
    <source>
        <dbReference type="RuleBase" id="RU004106"/>
    </source>
</evidence>
<evidence type="ECO:0000256" key="16">
    <source>
        <dbReference type="ARBA" id="ARBA00049229"/>
    </source>
</evidence>
<evidence type="ECO:0000256" key="8">
    <source>
        <dbReference type="ARBA" id="ARBA00018179"/>
    </source>
</evidence>
<accession>A0A918RPD5</accession>
<gene>
    <name evidence="19 20" type="primary">ilvE</name>
    <name evidence="20" type="ORF">GCM10008090_10450</name>
</gene>
<evidence type="ECO:0000256" key="4">
    <source>
        <dbReference type="ARBA" id="ARBA00004931"/>
    </source>
</evidence>
<evidence type="ECO:0000256" key="13">
    <source>
        <dbReference type="ARBA" id="ARBA00023304"/>
    </source>
</evidence>
<dbReference type="InterPro" id="IPR033939">
    <property type="entry name" value="BCAT_family"/>
</dbReference>
<comment type="pathway">
    <text evidence="4 19">Amino-acid biosynthesis; L-valine biosynthesis; L-valine from pyruvate: step 4/4.</text>
</comment>
<evidence type="ECO:0000256" key="6">
    <source>
        <dbReference type="ARBA" id="ARBA00009320"/>
    </source>
</evidence>
<dbReference type="GO" id="GO:0004084">
    <property type="term" value="F:branched-chain-amino-acid transaminase activity"/>
    <property type="evidence" value="ECO:0007669"/>
    <property type="project" value="UniProtKB-EC"/>
</dbReference>
<dbReference type="AlphaFoldDB" id="A0A918RPD5"/>
<dbReference type="InterPro" id="IPR005785">
    <property type="entry name" value="B_amino_transI"/>
</dbReference>
<comment type="caution">
    <text evidence="20">The sequence shown here is derived from an EMBL/GenBank/DDBJ whole genome shotgun (WGS) entry which is preliminary data.</text>
</comment>
<evidence type="ECO:0000256" key="3">
    <source>
        <dbReference type="ARBA" id="ARBA00004824"/>
    </source>
</evidence>
<dbReference type="InterPro" id="IPR050571">
    <property type="entry name" value="Class-IV_PLP-Dep_Aminotrnsfr"/>
</dbReference>
<comment type="catalytic activity">
    <reaction evidence="16 19">
        <text>L-leucine + 2-oxoglutarate = 4-methyl-2-oxopentanoate + L-glutamate</text>
        <dbReference type="Rhea" id="RHEA:18321"/>
        <dbReference type="ChEBI" id="CHEBI:16810"/>
        <dbReference type="ChEBI" id="CHEBI:17865"/>
        <dbReference type="ChEBI" id="CHEBI:29985"/>
        <dbReference type="ChEBI" id="CHEBI:57427"/>
        <dbReference type="EC" id="2.6.1.42"/>
    </reaction>
</comment>
<comment type="function">
    <text evidence="2 19">Acts on leucine, isoleucine and valine.</text>
</comment>
<keyword evidence="9 19" id="KW-0032">Aminotransferase</keyword>
<dbReference type="EC" id="2.6.1.42" evidence="7 19"/>
<dbReference type="FunFam" id="3.20.10.10:FF:000001">
    <property type="entry name" value="Branched-chain-amino-acid aminotransferase"/>
    <property type="match status" value="1"/>
</dbReference>
<dbReference type="InterPro" id="IPR036038">
    <property type="entry name" value="Aminotransferase-like"/>
</dbReference>
<dbReference type="InterPro" id="IPR043132">
    <property type="entry name" value="BCAT-like_C"/>
</dbReference>
<keyword evidence="11 19" id="KW-0808">Transferase</keyword>
<dbReference type="NCBIfam" id="NF005146">
    <property type="entry name" value="PRK06606.1"/>
    <property type="match status" value="1"/>
</dbReference>
<dbReference type="PROSITE" id="PS00770">
    <property type="entry name" value="AA_TRANSFER_CLASS_4"/>
    <property type="match status" value="1"/>
</dbReference>
<dbReference type="Pfam" id="PF01063">
    <property type="entry name" value="Aminotran_4"/>
    <property type="match status" value="1"/>
</dbReference>
<evidence type="ECO:0000256" key="11">
    <source>
        <dbReference type="ARBA" id="ARBA00022679"/>
    </source>
</evidence>
<reference evidence="20" key="1">
    <citation type="journal article" date="2014" name="Int. J. Syst. Evol. Microbiol.">
        <title>Complete genome sequence of Corynebacterium casei LMG S-19264T (=DSM 44701T), isolated from a smear-ripened cheese.</title>
        <authorList>
            <consortium name="US DOE Joint Genome Institute (JGI-PGF)"/>
            <person name="Walter F."/>
            <person name="Albersmeier A."/>
            <person name="Kalinowski J."/>
            <person name="Ruckert C."/>
        </authorList>
    </citation>
    <scope>NUCLEOTIDE SEQUENCE</scope>
    <source>
        <strain evidence="20">KCTC 12711</strain>
    </source>
</reference>
<evidence type="ECO:0000256" key="19">
    <source>
        <dbReference type="RuleBase" id="RU364094"/>
    </source>
</evidence>
<dbReference type="GO" id="GO:0009098">
    <property type="term" value="P:L-leucine biosynthetic process"/>
    <property type="evidence" value="ECO:0007669"/>
    <property type="project" value="TreeGrafter"/>
</dbReference>
<dbReference type="NCBIfam" id="TIGR01122">
    <property type="entry name" value="ilvE_I"/>
    <property type="match status" value="1"/>
</dbReference>
<evidence type="ECO:0000256" key="10">
    <source>
        <dbReference type="ARBA" id="ARBA00022605"/>
    </source>
</evidence>
<keyword evidence="10 19" id="KW-0028">Amino-acid biosynthesis</keyword>
<dbReference type="GO" id="GO:0005829">
    <property type="term" value="C:cytosol"/>
    <property type="evidence" value="ECO:0007669"/>
    <property type="project" value="TreeGrafter"/>
</dbReference>
<sequence length="307" mass="34357">MSFDDRDGSIWMDGEFVDWREAKVHVLTHTLHYGVGVFEGVRAYATDQGPAIFRLTRHTERLLQSAKIMGMTIPFSVDEINAAQCEIIRKNQLKSAYLRPMAFYGSEAMGLHAKGLKVHLSISAWEWGAYLGDEALENGIRVKTSSFNRHHVNSTMAKAKTNGHYTNSIMALQEAENAGYDEALMLDTNGYVAEGSGENIFIVRRGKVYTPSLTSALEGITRDTVVQLMQEDMGLEVIEKQITRDEVYTADEAFFTGTAAEVTPINSLDDRVIGSGKRGEVTTDIQRRYFDVVNGRNPDRMDWLTVV</sequence>
<evidence type="ECO:0000256" key="9">
    <source>
        <dbReference type="ARBA" id="ARBA00022576"/>
    </source>
</evidence>
<evidence type="ECO:0000256" key="1">
    <source>
        <dbReference type="ARBA" id="ARBA00001933"/>
    </source>
</evidence>